<dbReference type="Proteomes" id="UP000671852">
    <property type="component" value="Chromosome"/>
</dbReference>
<gene>
    <name evidence="2" type="ORF">GJV85_03820</name>
</gene>
<feature type="transmembrane region" description="Helical" evidence="1">
    <location>
        <begin position="22"/>
        <end position="44"/>
    </location>
</feature>
<dbReference type="EMBL" id="CP046072">
    <property type="protein sequence ID" value="QSZ41270.1"/>
    <property type="molecule type" value="Genomic_DNA"/>
</dbReference>
<keyword evidence="1" id="KW-0472">Membrane</keyword>
<accession>A0A975GC56</accession>
<keyword evidence="3" id="KW-1185">Reference proteome</keyword>
<dbReference type="KEGG" id="saqt:GJV85_03820"/>
<evidence type="ECO:0000256" key="1">
    <source>
        <dbReference type="SAM" id="Phobius"/>
    </source>
</evidence>
<evidence type="ECO:0000313" key="3">
    <source>
        <dbReference type="Proteomes" id="UP000671852"/>
    </source>
</evidence>
<evidence type="ECO:0008006" key="4">
    <source>
        <dbReference type="Google" id="ProtNLM"/>
    </source>
</evidence>
<keyword evidence="1" id="KW-0812">Transmembrane</keyword>
<name>A0A975GC56_9BACT</name>
<keyword evidence="1" id="KW-1133">Transmembrane helix</keyword>
<dbReference type="AlphaFoldDB" id="A0A975GC56"/>
<sequence length="132" mass="15672">MENLEIKIHDIKPLMEIQEYSLYYLIVLVVAGAIVLSVVVFFILKWFKNRNKFNIREEHKKLLLAIDFKDAKKAAYEITLFGATFKEDSQRHTKTYIDLQEKLEEYKYKKSVNAFDNETVRLIELYTGMIDV</sequence>
<protein>
    <recommendedName>
        <fullName evidence="4">DUF4381 domain-containing protein</fullName>
    </recommendedName>
</protein>
<reference evidence="2" key="2">
    <citation type="submission" date="2021-04" db="EMBL/GenBank/DDBJ databases">
        <title>Isolation and characterization of a novel species of the genus Sulfurimonas.</title>
        <authorList>
            <person name="Fukui M."/>
        </authorList>
    </citation>
    <scope>NUCLEOTIDE SEQUENCE</scope>
    <source>
        <strain evidence="2">H1576</strain>
    </source>
</reference>
<dbReference type="RefSeq" id="WP_207562549.1">
    <property type="nucleotide sequence ID" value="NZ_CP046072.1"/>
</dbReference>
<proteinExistence type="predicted"/>
<reference evidence="2" key="1">
    <citation type="submission" date="2019-11" db="EMBL/GenBank/DDBJ databases">
        <authorList>
            <person name="Kojima H."/>
        </authorList>
    </citation>
    <scope>NUCLEOTIDE SEQUENCE</scope>
    <source>
        <strain evidence="2">H1576</strain>
    </source>
</reference>
<organism evidence="2 3">
    <name type="scientific">Sulfurimonas aquatica</name>
    <dbReference type="NCBI Taxonomy" id="2672570"/>
    <lineage>
        <taxon>Bacteria</taxon>
        <taxon>Pseudomonadati</taxon>
        <taxon>Campylobacterota</taxon>
        <taxon>Epsilonproteobacteria</taxon>
        <taxon>Campylobacterales</taxon>
        <taxon>Sulfurimonadaceae</taxon>
        <taxon>Sulfurimonas</taxon>
    </lineage>
</organism>
<evidence type="ECO:0000313" key="2">
    <source>
        <dbReference type="EMBL" id="QSZ41270.1"/>
    </source>
</evidence>